<dbReference type="RefSeq" id="WP_090602826.1">
    <property type="nucleotide sequence ID" value="NZ_CTEE01000001.1"/>
</dbReference>
<sequence length="216" mass="23682">MSKLFYEPSKGHGLVHDPLTAIVGPRPIGWVTTQGADGSVNLAPYSFFNAFNFSPPIIGFSSVGAKDSLRNVQESGEFVWNATTRRVAEQMRETGNDWDYTENEFVHAGLEAAASRLVAPPRVAASPVNFECKVSQIVQLKSYRGYRVPTWLVLGEVIGVHIDEALIVGGEFNTFGAEFVLRAGGNSAYARITPDSRFDMRPKPEGLSFMKPNRLG</sequence>
<dbReference type="PANTHER" id="PTHR43812">
    <property type="entry name" value="BLR2425 PROTEIN"/>
    <property type="match status" value="1"/>
</dbReference>
<dbReference type="AlphaFoldDB" id="A0A0E4GYK8"/>
<dbReference type="Gene3D" id="2.30.110.10">
    <property type="entry name" value="Electron Transport, Fmn-binding Protein, Chain A"/>
    <property type="match status" value="1"/>
</dbReference>
<dbReference type="InterPro" id="IPR002563">
    <property type="entry name" value="Flavin_Rdtase-like_dom"/>
</dbReference>
<dbReference type="SUPFAM" id="SSF50475">
    <property type="entry name" value="FMN-binding split barrel"/>
    <property type="match status" value="1"/>
</dbReference>
<protein>
    <submittedName>
        <fullName evidence="2">Flavin reductase like domain protein</fullName>
    </submittedName>
</protein>
<dbReference type="OrthoDB" id="9794638at2"/>
<evidence type="ECO:0000313" key="3">
    <source>
        <dbReference type="Proteomes" id="UP000199251"/>
    </source>
</evidence>
<dbReference type="SMART" id="SM00903">
    <property type="entry name" value="Flavin_Reduct"/>
    <property type="match status" value="1"/>
</dbReference>
<dbReference type="InterPro" id="IPR012349">
    <property type="entry name" value="Split_barrel_FMN-bd"/>
</dbReference>
<evidence type="ECO:0000259" key="1">
    <source>
        <dbReference type="SMART" id="SM00903"/>
    </source>
</evidence>
<feature type="domain" description="Flavin reductase like" evidence="1">
    <location>
        <begin position="23"/>
        <end position="175"/>
    </location>
</feature>
<dbReference type="GO" id="GO:0010181">
    <property type="term" value="F:FMN binding"/>
    <property type="evidence" value="ECO:0007669"/>
    <property type="project" value="InterPro"/>
</dbReference>
<dbReference type="EMBL" id="CTEE01000001">
    <property type="protein sequence ID" value="CQD15009.1"/>
    <property type="molecule type" value="Genomic_DNA"/>
</dbReference>
<dbReference type="Pfam" id="PF01613">
    <property type="entry name" value="Flavin_Reduct"/>
    <property type="match status" value="1"/>
</dbReference>
<name>A0A0E4GYK8_MYCLN</name>
<organism evidence="2 3">
    <name type="scientific">Mycobacterium lentiflavum</name>
    <dbReference type="NCBI Taxonomy" id="141349"/>
    <lineage>
        <taxon>Bacteria</taxon>
        <taxon>Bacillati</taxon>
        <taxon>Actinomycetota</taxon>
        <taxon>Actinomycetes</taxon>
        <taxon>Mycobacteriales</taxon>
        <taxon>Mycobacteriaceae</taxon>
        <taxon>Mycobacterium</taxon>
        <taxon>Mycobacterium simiae complex</taxon>
    </lineage>
</organism>
<gene>
    <name evidence="2" type="ORF">BN1232_03198</name>
</gene>
<dbReference type="Proteomes" id="UP000199251">
    <property type="component" value="Unassembled WGS sequence"/>
</dbReference>
<evidence type="ECO:0000313" key="2">
    <source>
        <dbReference type="EMBL" id="CQD15009.1"/>
    </source>
</evidence>
<dbReference type="STRING" id="141349.BN1232_03198"/>
<reference evidence="2 3" key="1">
    <citation type="submission" date="2015-03" db="EMBL/GenBank/DDBJ databases">
        <authorList>
            <person name="Urmite Genomes"/>
        </authorList>
    </citation>
    <scope>NUCLEOTIDE SEQUENCE [LARGE SCALE GENOMIC DNA]</scope>
    <source>
        <strain evidence="2 3">CSUR P1491</strain>
    </source>
</reference>
<dbReference type="GO" id="GO:0016646">
    <property type="term" value="F:oxidoreductase activity, acting on the CH-NH group of donors, NAD or NADP as acceptor"/>
    <property type="evidence" value="ECO:0007669"/>
    <property type="project" value="UniProtKB-ARBA"/>
</dbReference>
<proteinExistence type="predicted"/>
<dbReference type="PANTHER" id="PTHR43812:SF2">
    <property type="entry name" value="FLAVIN REDUCTASE LIKE DOMAIN-CONTAINING PROTEIN"/>
    <property type="match status" value="1"/>
</dbReference>
<accession>A0A0E4GYK8</accession>